<accession>A0A1A9VDT3</accession>
<feature type="compositionally biased region" description="Acidic residues" evidence="1">
    <location>
        <begin position="140"/>
        <end position="173"/>
    </location>
</feature>
<keyword evidence="4" id="KW-1185">Reference proteome</keyword>
<evidence type="ECO:0000256" key="1">
    <source>
        <dbReference type="SAM" id="MobiDB-lite"/>
    </source>
</evidence>
<feature type="region of interest" description="Disordered" evidence="1">
    <location>
        <begin position="1"/>
        <end position="258"/>
    </location>
</feature>
<name>A0A1A9VDT3_GLOAU</name>
<feature type="compositionally biased region" description="Acidic residues" evidence="1">
    <location>
        <begin position="89"/>
        <end position="132"/>
    </location>
</feature>
<feature type="domain" description="DUF753" evidence="2">
    <location>
        <begin position="274"/>
        <end position="353"/>
    </location>
</feature>
<protein>
    <recommendedName>
        <fullName evidence="2">DUF753 domain-containing protein</fullName>
    </recommendedName>
</protein>
<dbReference type="Proteomes" id="UP000078200">
    <property type="component" value="Unassembled WGS sequence"/>
</dbReference>
<dbReference type="InterPro" id="IPR008472">
    <property type="entry name" value="DUF753"/>
</dbReference>
<dbReference type="AlphaFoldDB" id="A0A1A9VDT3"/>
<dbReference type="VEuPathDB" id="VectorBase:GAUT033997"/>
<evidence type="ECO:0000313" key="4">
    <source>
        <dbReference type="Proteomes" id="UP000078200"/>
    </source>
</evidence>
<feature type="compositionally biased region" description="Acidic residues" evidence="1">
    <location>
        <begin position="63"/>
        <end position="81"/>
    </location>
</feature>
<reference evidence="3" key="1">
    <citation type="submission" date="2020-05" db="UniProtKB">
        <authorList>
            <consortium name="EnsemblMetazoa"/>
        </authorList>
    </citation>
    <scope>IDENTIFICATION</scope>
    <source>
        <strain evidence="3">TTRI</strain>
    </source>
</reference>
<sequence>MEQTLENSQKGEDEVRTVSFESEQKQIEKAQGDVEIIELRAGPAMEKQEEEVNTELDNKIERMEEDEAGEAEVGGEAEPEGEQVGGAEAEQEAEPEVELEAEAETEVEGEQEAAPEAESEAEPEAAAEAEPEEAPKAEPEVEAEAELELGPEAEPEVGPEAEPEVGPEAEPATEAEKESEPGAENAEPEKAVDEKPPEDESNNDANNVKEQETNSNHNNGGEEEGVPTGAETQQPNPAETEEKLQNDAPASEVELSQEKPHFVEAANKIKPELCLTCTSKEDSSCGKKATEQVTCKKTNNNNNKSEHSGCYSMFDEKGNTTMRGCVSDLTEEGVKYCLNSKKFCELCYSNICNNKKINGGAADLHKLNIILLGFVNMFVYINSRDFFIVNGM</sequence>
<evidence type="ECO:0000313" key="3">
    <source>
        <dbReference type="EnsemblMetazoa" id="GAUT033997-PA"/>
    </source>
</evidence>
<organism evidence="3 4">
    <name type="scientific">Glossina austeni</name>
    <name type="common">Savannah tsetse fly</name>
    <dbReference type="NCBI Taxonomy" id="7395"/>
    <lineage>
        <taxon>Eukaryota</taxon>
        <taxon>Metazoa</taxon>
        <taxon>Ecdysozoa</taxon>
        <taxon>Arthropoda</taxon>
        <taxon>Hexapoda</taxon>
        <taxon>Insecta</taxon>
        <taxon>Pterygota</taxon>
        <taxon>Neoptera</taxon>
        <taxon>Endopterygota</taxon>
        <taxon>Diptera</taxon>
        <taxon>Brachycera</taxon>
        <taxon>Muscomorpha</taxon>
        <taxon>Hippoboscoidea</taxon>
        <taxon>Glossinidae</taxon>
        <taxon>Glossina</taxon>
    </lineage>
</organism>
<dbReference type="Pfam" id="PF05444">
    <property type="entry name" value="DUF753"/>
    <property type="match status" value="1"/>
</dbReference>
<evidence type="ECO:0000259" key="2">
    <source>
        <dbReference type="Pfam" id="PF05444"/>
    </source>
</evidence>
<dbReference type="CDD" id="cd00117">
    <property type="entry name" value="TFP"/>
    <property type="match status" value="1"/>
</dbReference>
<dbReference type="STRING" id="7395.A0A1A9VDT3"/>
<proteinExistence type="predicted"/>
<feature type="compositionally biased region" description="Basic and acidic residues" evidence="1">
    <location>
        <begin position="9"/>
        <end position="32"/>
    </location>
</feature>
<dbReference type="EnsemblMetazoa" id="GAUT033997-RA">
    <property type="protein sequence ID" value="GAUT033997-PA"/>
    <property type="gene ID" value="GAUT033997"/>
</dbReference>